<evidence type="ECO:0000313" key="5">
    <source>
        <dbReference type="EMBL" id="PWR70232.1"/>
    </source>
</evidence>
<comment type="similarity">
    <text evidence="2">Belongs to the methyl-accepting chemotaxis (MCP) protein family.</text>
</comment>
<accession>A0A2V2MQ42</accession>
<dbReference type="SMART" id="SM00283">
    <property type="entry name" value="MA"/>
    <property type="match status" value="1"/>
</dbReference>
<evidence type="ECO:0000256" key="2">
    <source>
        <dbReference type="ARBA" id="ARBA00029447"/>
    </source>
</evidence>
<dbReference type="GO" id="GO:0007165">
    <property type="term" value="P:signal transduction"/>
    <property type="evidence" value="ECO:0007669"/>
    <property type="project" value="UniProtKB-KW"/>
</dbReference>
<dbReference type="GO" id="GO:0016020">
    <property type="term" value="C:membrane"/>
    <property type="evidence" value="ECO:0007669"/>
    <property type="project" value="InterPro"/>
</dbReference>
<gene>
    <name evidence="5" type="ORF">DLD82_16325</name>
</gene>
<evidence type="ECO:0000256" key="1">
    <source>
        <dbReference type="ARBA" id="ARBA00023224"/>
    </source>
</evidence>
<dbReference type="PANTHER" id="PTHR32089">
    <property type="entry name" value="METHYL-ACCEPTING CHEMOTAXIS PROTEIN MCPB"/>
    <property type="match status" value="1"/>
</dbReference>
<dbReference type="EMBL" id="QGMZ01000045">
    <property type="protein sequence ID" value="PWR70232.1"/>
    <property type="molecule type" value="Genomic_DNA"/>
</dbReference>
<dbReference type="Proteomes" id="UP000245934">
    <property type="component" value="Unassembled WGS sequence"/>
</dbReference>
<dbReference type="Gene3D" id="1.20.120.1530">
    <property type="match status" value="1"/>
</dbReference>
<comment type="caution">
    <text evidence="5">The sequence shown here is derived from an EMBL/GenBank/DDBJ whole genome shotgun (WGS) entry which is preliminary data.</text>
</comment>
<dbReference type="SUPFAM" id="SSF58104">
    <property type="entry name" value="Methyl-accepting chemotaxis protein (MCP) signaling domain"/>
    <property type="match status" value="1"/>
</dbReference>
<dbReference type="InterPro" id="IPR004089">
    <property type="entry name" value="MCPsignal_dom"/>
</dbReference>
<evidence type="ECO:0000313" key="6">
    <source>
        <dbReference type="Proteomes" id="UP000245934"/>
    </source>
</evidence>
<evidence type="ECO:0000256" key="3">
    <source>
        <dbReference type="PROSITE-ProRule" id="PRU00284"/>
    </source>
</evidence>
<dbReference type="SUPFAM" id="SSF55785">
    <property type="entry name" value="PYP-like sensor domain (PAS domain)"/>
    <property type="match status" value="1"/>
</dbReference>
<dbReference type="PROSITE" id="PS50111">
    <property type="entry name" value="CHEMOTAXIS_TRANSDUC_2"/>
    <property type="match status" value="1"/>
</dbReference>
<dbReference type="PANTHER" id="PTHR32089:SF112">
    <property type="entry name" value="LYSOZYME-LIKE PROTEIN-RELATED"/>
    <property type="match status" value="1"/>
</dbReference>
<name>A0A2V2MQ42_9EURY</name>
<dbReference type="Pfam" id="PF00015">
    <property type="entry name" value="MCPsignal"/>
    <property type="match status" value="1"/>
</dbReference>
<dbReference type="AlphaFoldDB" id="A0A2V2MQ42"/>
<dbReference type="Gene3D" id="1.10.287.950">
    <property type="entry name" value="Methyl-accepting chemotaxis protein"/>
    <property type="match status" value="1"/>
</dbReference>
<feature type="domain" description="Methyl-accepting transducer" evidence="4">
    <location>
        <begin position="520"/>
        <end position="756"/>
    </location>
</feature>
<dbReference type="InterPro" id="IPR035965">
    <property type="entry name" value="PAS-like_dom_sf"/>
</dbReference>
<reference evidence="5 6" key="1">
    <citation type="submission" date="2018-05" db="EMBL/GenBank/DDBJ databases">
        <title>Draft genome of Methanospirillum stamsii Pt1.</title>
        <authorList>
            <person name="Dueholm M.S."/>
            <person name="Nielsen P.H."/>
            <person name="Bakmann L.F."/>
            <person name="Otzen D.E."/>
        </authorList>
    </citation>
    <scope>NUCLEOTIDE SEQUENCE [LARGE SCALE GENOMIC DNA]</scope>
    <source>
        <strain evidence="5 6">Pt1</strain>
    </source>
</reference>
<keyword evidence="6" id="KW-1185">Reference proteome</keyword>
<organism evidence="5 6">
    <name type="scientific">Methanospirillum stamsii</name>
    <dbReference type="NCBI Taxonomy" id="1277351"/>
    <lineage>
        <taxon>Archaea</taxon>
        <taxon>Methanobacteriati</taxon>
        <taxon>Methanobacteriota</taxon>
        <taxon>Stenosarchaea group</taxon>
        <taxon>Methanomicrobia</taxon>
        <taxon>Methanomicrobiales</taxon>
        <taxon>Methanospirillaceae</taxon>
        <taxon>Methanospirillum</taxon>
    </lineage>
</organism>
<proteinExistence type="inferred from homology"/>
<protein>
    <recommendedName>
        <fullName evidence="4">Methyl-accepting transducer domain-containing protein</fullName>
    </recommendedName>
</protein>
<evidence type="ECO:0000259" key="4">
    <source>
        <dbReference type="PROSITE" id="PS50111"/>
    </source>
</evidence>
<sequence length="808" mass="89530">MNQMTNTIFKPIPNLTIENLIQTIINQDYPDTAYGECLNEQAIPIIRSNSNFTILDANAAFYEESGYTPDNLQGENLRIIPVSLVKGESIWDALINNRKTIGVAEIKFPNKTEFYRVITYPVSNSEKSPPNQYLITFQLGDEMTIPTYDAILASLSTSCEILAETDGRILSGSIEINRIFPESVLQSGNIWNWDRIALLREKTEQLLKNNGFVRNKIEHYLVEGSSVYEITIQVFEITLLKRRVLHLTINTVSETLRQKITEIEGGTQVSDLLSDIASHVMNRDFSYRLNADTIKCNQIQGIKACNEMLKTLEEENSALTEITESLKKGILPQSFPVTNGPLNPIIQNFNAITSCLDQMHKSLEQSITTVKSGDICQLSQKKDLQGIYLLSITGINEILTSIAIPLREIERVAGEYASCHFSARMKEDLSYPEGFLPIKEFMDAIGIWCSGVVGEIARVSNLCASGDFTAKMNPKLQVTGDFVTIRDSLDNIGIKVSEIINTMHEAVESLEDLTIEIGDDVGEMAKESEKLATNSVNVSDRARSVQNEVREMIASTDSVLKGLSDINEKVKEGMNTSARTQEISSHGMNLANQSREGIEAISSAAGSVDNGIARIHDELMRIEKIIKVVTDIANQTNLLAINAAIEAAHAGLYGKGFAVVATEVKQLAVQAKSSTTDISYTLIALNEAFLEVREKVSEVQKEIDSRSIAICEMANLFEEMIKKIKIIADMSRDTGSLTKDQEALIESLYERAQTIGNLMTETAKDAETSAGACINTCSFVEHISTHITEASNYTREIHEMIEKLKVQS</sequence>
<keyword evidence="1 3" id="KW-0807">Transducer</keyword>